<dbReference type="EMBL" id="CAADFK010000077">
    <property type="protein sequence ID" value="VFK15414.1"/>
    <property type="molecule type" value="Genomic_DNA"/>
</dbReference>
<dbReference type="NCBIfam" id="TIGR02001">
    <property type="entry name" value="gcw_chp"/>
    <property type="match status" value="1"/>
</dbReference>
<evidence type="ECO:0000313" key="2">
    <source>
        <dbReference type="EMBL" id="VFK15414.1"/>
    </source>
</evidence>
<dbReference type="Pfam" id="PF09694">
    <property type="entry name" value="Gcw_chp"/>
    <property type="match status" value="1"/>
</dbReference>
<reference evidence="2" key="1">
    <citation type="submission" date="2019-02" db="EMBL/GenBank/DDBJ databases">
        <authorList>
            <person name="Gruber-Vodicka R. H."/>
            <person name="Seah K. B. B."/>
        </authorList>
    </citation>
    <scope>NUCLEOTIDE SEQUENCE</scope>
    <source>
        <strain evidence="2">BECK_S313</strain>
    </source>
</reference>
<dbReference type="InterPro" id="IPR010239">
    <property type="entry name" value="CHP02001"/>
</dbReference>
<sequence length="252" mass="27086">MQTATKLLPCAIGCLFALSVVHADTPPVHEFTANAAITTDYLFRGVSQTNEDPAIQGGLDYTHTPSGFYLGTWISSVDFDTDGNTGDAFIEMDFYGGITGEFANGVSWDIGGIYYYYPNQKENSGGDFDCLEVYGGLGYTFSGAALQPTVGVKLSYSNDYFGEDGNSLYSEGSLELSLPRDFGLGFHLGFSDVEGDKTTPKGYDYIHGATTLSKEIAGFDFALSYHSAIGQDDCPANKDLCKALVFSAARSF</sequence>
<feature type="chain" id="PRO_5019458181" evidence="1">
    <location>
        <begin position="24"/>
        <end position="252"/>
    </location>
</feature>
<protein>
    <submittedName>
        <fullName evidence="2">Uncharacterized protein</fullName>
    </submittedName>
</protein>
<keyword evidence="1" id="KW-0732">Signal</keyword>
<gene>
    <name evidence="2" type="ORF">BECKLPF1236B_GA0070989_10779</name>
</gene>
<evidence type="ECO:0000256" key="1">
    <source>
        <dbReference type="SAM" id="SignalP"/>
    </source>
</evidence>
<proteinExistence type="predicted"/>
<organism evidence="2">
    <name type="scientific">Candidatus Kentrum sp. LPFa</name>
    <dbReference type="NCBI Taxonomy" id="2126335"/>
    <lineage>
        <taxon>Bacteria</taxon>
        <taxon>Pseudomonadati</taxon>
        <taxon>Pseudomonadota</taxon>
        <taxon>Gammaproteobacteria</taxon>
        <taxon>Candidatus Kentrum</taxon>
    </lineage>
</organism>
<feature type="signal peptide" evidence="1">
    <location>
        <begin position="1"/>
        <end position="23"/>
    </location>
</feature>
<name>A0A450WEH0_9GAMM</name>
<accession>A0A450WEH0</accession>
<dbReference type="AlphaFoldDB" id="A0A450WEH0"/>